<dbReference type="RefSeq" id="WP_147784891.1">
    <property type="nucleotide sequence ID" value="NZ_VRMG01000013.1"/>
</dbReference>
<reference evidence="2 3" key="1">
    <citation type="submission" date="2019-08" db="EMBL/GenBank/DDBJ databases">
        <title>Bacterial whole genome sequence for Glaciihabitans sp. CHu50b-6-2.</title>
        <authorList>
            <person name="Jin L."/>
        </authorList>
    </citation>
    <scope>NUCLEOTIDE SEQUENCE [LARGE SCALE GENOMIC DNA]</scope>
    <source>
        <strain evidence="2 3">CHu50b-6-2</strain>
    </source>
</reference>
<comment type="caution">
    <text evidence="2">The sequence shown here is derived from an EMBL/GenBank/DDBJ whole genome shotgun (WGS) entry which is preliminary data.</text>
</comment>
<dbReference type="GO" id="GO:0033194">
    <property type="term" value="P:response to hydroperoxide"/>
    <property type="evidence" value="ECO:0007669"/>
    <property type="project" value="TreeGrafter"/>
</dbReference>
<evidence type="ECO:0000256" key="1">
    <source>
        <dbReference type="SAM" id="MobiDB-lite"/>
    </source>
</evidence>
<dbReference type="PANTHER" id="PTHR30283:SF4">
    <property type="entry name" value="PEROXIDE STRESS RESISTANCE PROTEIN YAAA"/>
    <property type="match status" value="1"/>
</dbReference>
<dbReference type="AlphaFoldDB" id="A0A5C8UJU7"/>
<dbReference type="Pfam" id="PF03883">
    <property type="entry name" value="H2O2_YaaD"/>
    <property type="match status" value="1"/>
</dbReference>
<name>A0A5C8UJU7_9MICO</name>
<feature type="region of interest" description="Disordered" evidence="1">
    <location>
        <begin position="1"/>
        <end position="20"/>
    </location>
</feature>
<dbReference type="Proteomes" id="UP000321379">
    <property type="component" value="Unassembled WGS sequence"/>
</dbReference>
<dbReference type="EMBL" id="VRMG01000013">
    <property type="protein sequence ID" value="TXN28538.1"/>
    <property type="molecule type" value="Genomic_DNA"/>
</dbReference>
<organism evidence="2 3">
    <name type="scientific">Lacisediminihabitans profunda</name>
    <dbReference type="NCBI Taxonomy" id="2594790"/>
    <lineage>
        <taxon>Bacteria</taxon>
        <taxon>Bacillati</taxon>
        <taxon>Actinomycetota</taxon>
        <taxon>Actinomycetes</taxon>
        <taxon>Micrococcales</taxon>
        <taxon>Microbacteriaceae</taxon>
        <taxon>Lacisediminihabitans</taxon>
    </lineage>
</organism>
<proteinExistence type="predicted"/>
<accession>A0A5C8UJU7</accession>
<evidence type="ECO:0000313" key="3">
    <source>
        <dbReference type="Proteomes" id="UP000321379"/>
    </source>
</evidence>
<gene>
    <name evidence="2" type="ORF">FVP33_17020</name>
</gene>
<dbReference type="PANTHER" id="PTHR30283">
    <property type="entry name" value="PEROXIDE STRESS RESPONSE PROTEIN YAAA"/>
    <property type="match status" value="1"/>
</dbReference>
<evidence type="ECO:0000313" key="2">
    <source>
        <dbReference type="EMBL" id="TXN28538.1"/>
    </source>
</evidence>
<sequence length="249" mass="26953">MLILLPPSETKRDGGAEGSTLDLTLLGHPELSRPRKAVLASTRRLSRNRATMSTALGLGPQQAFEVDRNRQLSTSPTMPALLRYTGVLYDALDAASLDGPALAFAAEHVVVHSALFGLVAADDPIPAYRLSHNSRLPDLALRSTWRDAVSSVLAGRDGLIVDLRSEAYVQLGPIPSDRHAFFVRVSAEGPDGRVRALNHFNKKGKGLFVRRLVETGIDHSSVESLLDWAAADGIQLTKKGESELELVVY</sequence>
<dbReference type="InterPro" id="IPR005583">
    <property type="entry name" value="YaaA"/>
</dbReference>
<dbReference type="GO" id="GO:0005829">
    <property type="term" value="C:cytosol"/>
    <property type="evidence" value="ECO:0007669"/>
    <property type="project" value="TreeGrafter"/>
</dbReference>
<protein>
    <submittedName>
        <fullName evidence="2">Peroxide stress protein YaaA</fullName>
    </submittedName>
</protein>
<keyword evidence="3" id="KW-1185">Reference proteome</keyword>